<accession>A0AC35G172</accession>
<dbReference type="WBParaSite" id="PS1159_v2.g22915.t2">
    <property type="protein sequence ID" value="PS1159_v2.g22915.t2"/>
    <property type="gene ID" value="PS1159_v2.g22915"/>
</dbReference>
<sequence length="1788" mass="203079">MSDPIDEDKGGGEDNGIIKKDLALETSSQIIETTPNREVPTSPTGESIASDIQSLKSPDFDERELEDVQLNDRSEADEGGDQEVYSSLPRYTFSPSDVTQTNDIDDITPSSTTQPDLRDNEKHNGEKVEETLTSLQSIEESTSTNDTLPAQLDRTTILHSSDESPEDTFKRLKDGLEDSSLSHKDIIDGLFNLLVGGPFDLESRFIIEHSTNIEKMLDLIEIAPLSMQAEIWSLFVGIVRKSFRNLEACSRVGLISICLDKLPEADPIISDLLIQLLSVLTSYSITVKETKHFLRALRASNNTWHRNSAKLLNVMQEMPKRDGADVFFSFPGKAAAGISLPPIAKWPYQNGWTFSTWLRMDPLNSVNFEKERPYLFSFLTTKGIGYQCYFMGNCLVLNCLRGAGKEVTKCIKQELTPRKWHHVALSYVYSRWARSEIHCFIDGQLAETIDATWLASTSEYFDKCNIGCGSEADANQAFCGQMGAIYVFSQAITAQQANCLYCLGAAYQSYFKHDAESDLPEGYKKHLFDGRLNQSLVFAYCPKNCHGQLCLFPTLKTATTFFVQVPHAIMKDGVEVITTHSIHNSLHSVGGIQMLLPLFAQIDMPHRDREPSIDYEICSNLLSVISLLLRTSPSAQQQLFHSQGFLIIAHVLKHSSHQHLTLNVLEAFIDICKFLLTCPTGIPLLKQLFDHVLFNPPLWIRTDSDVQIRLYGYLANEFFSNISFVAIVKRTSTVIELLHALKVYYYVVAPKPPSTYSVRNSEDHDRIDQNALVQIRRNILLLINKMIFLKSANQEEKDINREEEFQALFNFIGVVNEDDNLYDVLNQIMAQMNEHPAVLVPAFDRRKGTSVIFKLLGSSNELIRIPALKIFGYFICRSTVKRKNEAVNNKNLLSLLADRLLSNSRTISLATYNVLFEILIENMTPEILFVKHEDVNPELTRFENPPLLKVIANLLTQSDDNQDVMKVKRIFLEDMIRYCKDSRENRRTILQMSVWQEWLISLAYVFPESQEQEEITNFVYELFAILLFHAIRIEFAGWRVWVDTLAIAHSKVSWEKFRKEAKEAKEKKEAEEDSQSEENQTTPSAIYRTPEFVWSDMHVRLLSDLLTSIEKVVDEWNDSPTQIVDHVNNSDNAIFISNTVHVMSQLTDSLIMACGGLLPLLASATSPNSELEIVDSTQQGLKVEDAVSFLTRFVQLADVFIFISGISFSELEHEKNMPNGGILRQSLRLVSTMAVRNILACRYAEKDKSYGDYSKNKNSAILKFIHGALEEKDPQKGITNIERLLQEIDLQRLKGIVYRDMEENRQAQFLALSVVYLLCVLMVSRYRDILEPPTSPSPFFDTNSNSSANKKPLSSSSPSTTKNSPAISTKDAFGDSPTMATNGGEVESSPEHTQVTYIDKPIKKETESKTTNGEEDDEEGEEKSVNGNREDQANAGISAIHFTPETPNADNDESRYDAEELSRFSAPTDFPRMRSDSEYLTKKLQVAMEAVSPLLREIITDFKSYLQKTLLGTHGQEIMNDVKVLQTLRNQQGSVIELVMLLCSQEWQTSLQRHAGLAFIELVNEGRLMAHATRDHVLRVANEADFILNRLRAEDVSKHAAFDHESLEQLNNRKKEDQVADHLIISSRRRDQLTAAKSLEKMKTILMSPSGAWCTHDEEDQSFWKLDLWEDDSRRRKRFVPNVYGCRHSMSSLANKAPEDEEMTEEMEKAQEQLLKDLTHKMLISQSKANTAINDLVDESDIDKWGMEENDIRENRQAHEKKMKQKFHGLRTPKKGLTMLLLFYLRKN</sequence>
<proteinExistence type="predicted"/>
<organism evidence="1 2">
    <name type="scientific">Panagrolaimus sp. PS1159</name>
    <dbReference type="NCBI Taxonomy" id="55785"/>
    <lineage>
        <taxon>Eukaryota</taxon>
        <taxon>Metazoa</taxon>
        <taxon>Ecdysozoa</taxon>
        <taxon>Nematoda</taxon>
        <taxon>Chromadorea</taxon>
        <taxon>Rhabditida</taxon>
        <taxon>Tylenchina</taxon>
        <taxon>Panagrolaimomorpha</taxon>
        <taxon>Panagrolaimoidea</taxon>
        <taxon>Panagrolaimidae</taxon>
        <taxon>Panagrolaimus</taxon>
    </lineage>
</organism>
<name>A0AC35G172_9BILA</name>
<evidence type="ECO:0000313" key="2">
    <source>
        <dbReference type="WBParaSite" id="PS1159_v2.g22915.t2"/>
    </source>
</evidence>
<evidence type="ECO:0000313" key="1">
    <source>
        <dbReference type="Proteomes" id="UP000887580"/>
    </source>
</evidence>
<reference evidence="2" key="1">
    <citation type="submission" date="2022-11" db="UniProtKB">
        <authorList>
            <consortium name="WormBaseParasite"/>
        </authorList>
    </citation>
    <scope>IDENTIFICATION</scope>
</reference>
<protein>
    <submittedName>
        <fullName evidence="2">BEACH-type PH domain-containing protein</fullName>
    </submittedName>
</protein>
<dbReference type="Proteomes" id="UP000887580">
    <property type="component" value="Unplaced"/>
</dbReference>